<organism evidence="1 2">
    <name type="scientific">Araneus ventricosus</name>
    <name type="common">Orbweaver spider</name>
    <name type="synonym">Epeira ventricosa</name>
    <dbReference type="NCBI Taxonomy" id="182803"/>
    <lineage>
        <taxon>Eukaryota</taxon>
        <taxon>Metazoa</taxon>
        <taxon>Ecdysozoa</taxon>
        <taxon>Arthropoda</taxon>
        <taxon>Chelicerata</taxon>
        <taxon>Arachnida</taxon>
        <taxon>Araneae</taxon>
        <taxon>Araneomorphae</taxon>
        <taxon>Entelegynae</taxon>
        <taxon>Araneoidea</taxon>
        <taxon>Araneidae</taxon>
        <taxon>Araneus</taxon>
    </lineage>
</organism>
<comment type="caution">
    <text evidence="1">The sequence shown here is derived from an EMBL/GenBank/DDBJ whole genome shotgun (WGS) entry which is preliminary data.</text>
</comment>
<dbReference type="Proteomes" id="UP000499080">
    <property type="component" value="Unassembled WGS sequence"/>
</dbReference>
<evidence type="ECO:0000313" key="1">
    <source>
        <dbReference type="EMBL" id="GBM88800.1"/>
    </source>
</evidence>
<gene>
    <name evidence="1" type="ORF">AVEN_269438_1</name>
</gene>
<name>A0A4Y2JFE2_ARAVE</name>
<protein>
    <submittedName>
        <fullName evidence="1">Uncharacterized protein</fullName>
    </submittedName>
</protein>
<dbReference type="AlphaFoldDB" id="A0A4Y2JFE2"/>
<dbReference type="EMBL" id="BGPR01003492">
    <property type="protein sequence ID" value="GBM88800.1"/>
    <property type="molecule type" value="Genomic_DNA"/>
</dbReference>
<keyword evidence="2" id="KW-1185">Reference proteome</keyword>
<evidence type="ECO:0000313" key="2">
    <source>
        <dbReference type="Proteomes" id="UP000499080"/>
    </source>
</evidence>
<proteinExistence type="predicted"/>
<sequence length="85" mass="9193">MCGSGALSRPFTTAPLHAIPPLPIHLRRSFTSVPRYANPSTTSHSDTPVCVYLWPGSPNGAIDIRTVWLSNLPLRTAPILTGFSH</sequence>
<accession>A0A4Y2JFE2</accession>
<reference evidence="1 2" key="1">
    <citation type="journal article" date="2019" name="Sci. Rep.">
        <title>Orb-weaving spider Araneus ventricosus genome elucidates the spidroin gene catalogue.</title>
        <authorList>
            <person name="Kono N."/>
            <person name="Nakamura H."/>
            <person name="Ohtoshi R."/>
            <person name="Moran D.A.P."/>
            <person name="Shinohara A."/>
            <person name="Yoshida Y."/>
            <person name="Fujiwara M."/>
            <person name="Mori M."/>
            <person name="Tomita M."/>
            <person name="Arakawa K."/>
        </authorList>
    </citation>
    <scope>NUCLEOTIDE SEQUENCE [LARGE SCALE GENOMIC DNA]</scope>
</reference>